<keyword evidence="4" id="KW-1185">Reference proteome</keyword>
<dbReference type="PANTHER" id="PTHR43591">
    <property type="entry name" value="METHYLTRANSFERASE"/>
    <property type="match status" value="1"/>
</dbReference>
<name>A0AA39YDA6_9PEZI</name>
<dbReference type="EMBL" id="JAULSV010000003">
    <property type="protein sequence ID" value="KAK0649780.1"/>
    <property type="molecule type" value="Genomic_DNA"/>
</dbReference>
<organism evidence="3 4">
    <name type="scientific">Cercophora newfieldiana</name>
    <dbReference type="NCBI Taxonomy" id="92897"/>
    <lineage>
        <taxon>Eukaryota</taxon>
        <taxon>Fungi</taxon>
        <taxon>Dikarya</taxon>
        <taxon>Ascomycota</taxon>
        <taxon>Pezizomycotina</taxon>
        <taxon>Sordariomycetes</taxon>
        <taxon>Sordariomycetidae</taxon>
        <taxon>Sordariales</taxon>
        <taxon>Lasiosphaeriaceae</taxon>
        <taxon>Cercophora</taxon>
    </lineage>
</organism>
<dbReference type="SUPFAM" id="SSF53335">
    <property type="entry name" value="S-adenosyl-L-methionine-dependent methyltransferases"/>
    <property type="match status" value="1"/>
</dbReference>
<comment type="caution">
    <text evidence="3">The sequence shown here is derived from an EMBL/GenBank/DDBJ whole genome shotgun (WGS) entry which is preliminary data.</text>
</comment>
<dbReference type="GO" id="GO:0008168">
    <property type="term" value="F:methyltransferase activity"/>
    <property type="evidence" value="ECO:0007669"/>
    <property type="project" value="UniProtKB-KW"/>
</dbReference>
<feature type="compositionally biased region" description="Polar residues" evidence="2">
    <location>
        <begin position="65"/>
        <end position="77"/>
    </location>
</feature>
<dbReference type="Gene3D" id="3.40.50.150">
    <property type="entry name" value="Vaccinia Virus protein VP39"/>
    <property type="match status" value="1"/>
</dbReference>
<proteinExistence type="inferred from homology"/>
<dbReference type="Pfam" id="PF13489">
    <property type="entry name" value="Methyltransf_23"/>
    <property type="match status" value="1"/>
</dbReference>
<sequence>MSPNFDTAGIDSDWGTQDKPIEPVPDNVGIPLRVRKHAGSGERASGADAKGDQDSALGSDLPEDSPSTAATSTNGNRPQYYPTYHRYKEGKYVFPNDKLENERLDLQHYIFSLTYRGRPGLCPKNDRDAKVHRVLDVGSGTGSWAVEFADEHPEASVVGVDLSPIQLDYGPPTLTFYVDDIEEEWVFESKFDYIHSRMMSVSLVDWDRYLHRCYDNLEPGGHLELAEVKMPYDCDDGTVLETHAHMKWVRLLMEASERMGRPFVDPTRLKEQMEAIGFQDVQVQKDKWPMNPWPKGHRWKELGAAVLENFDEGLESFSYKLCTEGLGWTKEEVDELLVEVRKNIHDRSLHLYITVYTIYGRKPDA</sequence>
<keyword evidence="3" id="KW-0489">Methyltransferase</keyword>
<dbReference type="GO" id="GO:0032259">
    <property type="term" value="P:methylation"/>
    <property type="evidence" value="ECO:0007669"/>
    <property type="project" value="UniProtKB-KW"/>
</dbReference>
<dbReference type="AlphaFoldDB" id="A0AA39YDA6"/>
<dbReference type="PANTHER" id="PTHR43591:SF31">
    <property type="entry name" value="LAEA-LIKE, PUTATIVE (AFU_ORTHOLOGUE AFUA_8G01930)-RELATED"/>
    <property type="match status" value="1"/>
</dbReference>
<reference evidence="3" key="1">
    <citation type="submission" date="2023-06" db="EMBL/GenBank/DDBJ databases">
        <title>Genome-scale phylogeny and comparative genomics of the fungal order Sordariales.</title>
        <authorList>
            <consortium name="Lawrence Berkeley National Laboratory"/>
            <person name="Hensen N."/>
            <person name="Bonometti L."/>
            <person name="Westerberg I."/>
            <person name="Brannstrom I.O."/>
            <person name="Guillou S."/>
            <person name="Cros-Aarteil S."/>
            <person name="Calhoun S."/>
            <person name="Haridas S."/>
            <person name="Kuo A."/>
            <person name="Mondo S."/>
            <person name="Pangilinan J."/>
            <person name="Riley R."/>
            <person name="Labutti K."/>
            <person name="Andreopoulos B."/>
            <person name="Lipzen A."/>
            <person name="Chen C."/>
            <person name="Yanf M."/>
            <person name="Daum C."/>
            <person name="Ng V."/>
            <person name="Clum A."/>
            <person name="Steindorff A."/>
            <person name="Ohm R."/>
            <person name="Martin F."/>
            <person name="Silar P."/>
            <person name="Natvig D."/>
            <person name="Lalanne C."/>
            <person name="Gautier V."/>
            <person name="Ament-Velasquez S.L."/>
            <person name="Kruys A."/>
            <person name="Hutchinson M.I."/>
            <person name="Powell A.J."/>
            <person name="Barry K."/>
            <person name="Miller A.N."/>
            <person name="Grigoriev I.V."/>
            <person name="Debuchy R."/>
            <person name="Gladieux P."/>
            <person name="Thoren M.H."/>
            <person name="Johannesson H."/>
        </authorList>
    </citation>
    <scope>NUCLEOTIDE SEQUENCE</scope>
    <source>
        <strain evidence="3">SMH2532-1</strain>
    </source>
</reference>
<keyword evidence="3" id="KW-0808">Transferase</keyword>
<dbReference type="Proteomes" id="UP001174936">
    <property type="component" value="Unassembled WGS sequence"/>
</dbReference>
<comment type="similarity">
    <text evidence="1">Belongs to the methyltransferase superfamily. LaeA methyltransferase family.</text>
</comment>
<dbReference type="CDD" id="cd02440">
    <property type="entry name" value="AdoMet_MTases"/>
    <property type="match status" value="1"/>
</dbReference>
<evidence type="ECO:0000256" key="2">
    <source>
        <dbReference type="SAM" id="MobiDB-lite"/>
    </source>
</evidence>
<accession>A0AA39YDA6</accession>
<evidence type="ECO:0000256" key="1">
    <source>
        <dbReference type="ARBA" id="ARBA00038158"/>
    </source>
</evidence>
<evidence type="ECO:0000313" key="3">
    <source>
        <dbReference type="EMBL" id="KAK0649780.1"/>
    </source>
</evidence>
<feature type="region of interest" description="Disordered" evidence="2">
    <location>
        <begin position="1"/>
        <end position="82"/>
    </location>
</feature>
<protein>
    <submittedName>
        <fullName evidence="3">S-adenosyl-L-methionine-dependent methyltransferase</fullName>
    </submittedName>
</protein>
<dbReference type="InterPro" id="IPR029063">
    <property type="entry name" value="SAM-dependent_MTases_sf"/>
</dbReference>
<gene>
    <name evidence="3" type="ORF">B0T16DRAFT_410701</name>
</gene>
<evidence type="ECO:0000313" key="4">
    <source>
        <dbReference type="Proteomes" id="UP001174936"/>
    </source>
</evidence>